<proteinExistence type="predicted"/>
<dbReference type="EMBL" id="JAWDGP010001944">
    <property type="protein sequence ID" value="KAK3786798.1"/>
    <property type="molecule type" value="Genomic_DNA"/>
</dbReference>
<reference evidence="2" key="1">
    <citation type="journal article" date="2023" name="G3 (Bethesda)">
        <title>A reference genome for the long-term kleptoplast-retaining sea slug Elysia crispata morphotype clarki.</title>
        <authorList>
            <person name="Eastman K.E."/>
            <person name="Pendleton A.L."/>
            <person name="Shaikh M.A."/>
            <person name="Suttiyut T."/>
            <person name="Ogas R."/>
            <person name="Tomko P."/>
            <person name="Gavelis G."/>
            <person name="Widhalm J.R."/>
            <person name="Wisecaver J.H."/>
        </authorList>
    </citation>
    <scope>NUCLEOTIDE SEQUENCE</scope>
    <source>
        <strain evidence="2">ECLA1</strain>
    </source>
</reference>
<dbReference type="AlphaFoldDB" id="A0AAE1AFS9"/>
<evidence type="ECO:0000313" key="2">
    <source>
        <dbReference type="EMBL" id="KAK3786798.1"/>
    </source>
</evidence>
<keyword evidence="1" id="KW-0812">Transmembrane</keyword>
<keyword evidence="1" id="KW-1133">Transmembrane helix</keyword>
<keyword evidence="1" id="KW-0472">Membrane</keyword>
<keyword evidence="3" id="KW-1185">Reference proteome</keyword>
<feature type="transmembrane region" description="Helical" evidence="1">
    <location>
        <begin position="12"/>
        <end position="34"/>
    </location>
</feature>
<name>A0AAE1AFS9_9GAST</name>
<organism evidence="2 3">
    <name type="scientific">Elysia crispata</name>
    <name type="common">lettuce slug</name>
    <dbReference type="NCBI Taxonomy" id="231223"/>
    <lineage>
        <taxon>Eukaryota</taxon>
        <taxon>Metazoa</taxon>
        <taxon>Spiralia</taxon>
        <taxon>Lophotrochozoa</taxon>
        <taxon>Mollusca</taxon>
        <taxon>Gastropoda</taxon>
        <taxon>Heterobranchia</taxon>
        <taxon>Euthyneura</taxon>
        <taxon>Panpulmonata</taxon>
        <taxon>Sacoglossa</taxon>
        <taxon>Placobranchoidea</taxon>
        <taxon>Plakobranchidae</taxon>
        <taxon>Elysia</taxon>
    </lineage>
</organism>
<dbReference type="Proteomes" id="UP001283361">
    <property type="component" value="Unassembled WGS sequence"/>
</dbReference>
<protein>
    <submittedName>
        <fullName evidence="2">Uncharacterized protein</fullName>
    </submittedName>
</protein>
<evidence type="ECO:0000256" key="1">
    <source>
        <dbReference type="SAM" id="Phobius"/>
    </source>
</evidence>
<comment type="caution">
    <text evidence="2">The sequence shown here is derived from an EMBL/GenBank/DDBJ whole genome shotgun (WGS) entry which is preliminary data.</text>
</comment>
<gene>
    <name evidence="2" type="ORF">RRG08_061349</name>
</gene>
<accession>A0AAE1AFS9</accession>
<sequence>MPTLGYDEFSVAFNVAIKILMSLFFLCSLGVTINSTAGIPILERETRAFEAAGETLSEKRLFPSMQGEQLVQYECPTI</sequence>
<evidence type="ECO:0000313" key="3">
    <source>
        <dbReference type="Proteomes" id="UP001283361"/>
    </source>
</evidence>